<accession>A0A1D1UKV4</accession>
<feature type="compositionally biased region" description="Polar residues" evidence="1">
    <location>
        <begin position="162"/>
        <end position="171"/>
    </location>
</feature>
<name>A0A1D1UKV4_RAMVA</name>
<feature type="chain" id="PRO_5008897338" evidence="2">
    <location>
        <begin position="19"/>
        <end position="171"/>
    </location>
</feature>
<evidence type="ECO:0000256" key="1">
    <source>
        <dbReference type="SAM" id="MobiDB-lite"/>
    </source>
</evidence>
<protein>
    <submittedName>
        <fullName evidence="3">Uncharacterized protein</fullName>
    </submittedName>
</protein>
<proteinExistence type="predicted"/>
<dbReference type="OrthoDB" id="10654212at2759"/>
<feature type="region of interest" description="Disordered" evidence="1">
    <location>
        <begin position="127"/>
        <end position="171"/>
    </location>
</feature>
<reference evidence="3 4" key="1">
    <citation type="journal article" date="2016" name="Nat. Commun.">
        <title>Extremotolerant tardigrade genome and improved radiotolerance of human cultured cells by tardigrade-unique protein.</title>
        <authorList>
            <person name="Hashimoto T."/>
            <person name="Horikawa D.D."/>
            <person name="Saito Y."/>
            <person name="Kuwahara H."/>
            <person name="Kozuka-Hata H."/>
            <person name="Shin-I T."/>
            <person name="Minakuchi Y."/>
            <person name="Ohishi K."/>
            <person name="Motoyama A."/>
            <person name="Aizu T."/>
            <person name="Enomoto A."/>
            <person name="Kondo K."/>
            <person name="Tanaka S."/>
            <person name="Hara Y."/>
            <person name="Koshikawa S."/>
            <person name="Sagara H."/>
            <person name="Miura T."/>
            <person name="Yokobori S."/>
            <person name="Miyagawa K."/>
            <person name="Suzuki Y."/>
            <person name="Kubo T."/>
            <person name="Oyama M."/>
            <person name="Kohara Y."/>
            <person name="Fujiyama A."/>
            <person name="Arakawa K."/>
            <person name="Katayama T."/>
            <person name="Toyoda A."/>
            <person name="Kunieda T."/>
        </authorList>
    </citation>
    <scope>NUCLEOTIDE SEQUENCE [LARGE SCALE GENOMIC DNA]</scope>
    <source>
        <strain evidence="3 4">YOKOZUNA-1</strain>
    </source>
</reference>
<dbReference type="AlphaFoldDB" id="A0A1D1UKV4"/>
<evidence type="ECO:0000313" key="4">
    <source>
        <dbReference type="Proteomes" id="UP000186922"/>
    </source>
</evidence>
<feature type="signal peptide" evidence="2">
    <location>
        <begin position="1"/>
        <end position="18"/>
    </location>
</feature>
<gene>
    <name evidence="3" type="primary">RvY_02774-1</name>
    <name evidence="3" type="synonym">RvY_02774.1</name>
    <name evidence="3" type="ORF">RvY_02774</name>
</gene>
<dbReference type="EMBL" id="BDGG01000001">
    <property type="protein sequence ID" value="GAU90346.1"/>
    <property type="molecule type" value="Genomic_DNA"/>
</dbReference>
<evidence type="ECO:0000313" key="3">
    <source>
        <dbReference type="EMBL" id="GAU90346.1"/>
    </source>
</evidence>
<keyword evidence="2" id="KW-0732">Signal</keyword>
<dbReference type="Proteomes" id="UP000186922">
    <property type="component" value="Unassembled WGS sequence"/>
</dbReference>
<organism evidence="3 4">
    <name type="scientific">Ramazzottius varieornatus</name>
    <name type="common">Water bear</name>
    <name type="synonym">Tardigrade</name>
    <dbReference type="NCBI Taxonomy" id="947166"/>
    <lineage>
        <taxon>Eukaryota</taxon>
        <taxon>Metazoa</taxon>
        <taxon>Ecdysozoa</taxon>
        <taxon>Tardigrada</taxon>
        <taxon>Eutardigrada</taxon>
        <taxon>Parachela</taxon>
        <taxon>Hypsibioidea</taxon>
        <taxon>Ramazzottiidae</taxon>
        <taxon>Ramazzottius</taxon>
    </lineage>
</organism>
<keyword evidence="4" id="KW-1185">Reference proteome</keyword>
<comment type="caution">
    <text evidence="3">The sequence shown here is derived from an EMBL/GenBank/DDBJ whole genome shotgun (WGS) entry which is preliminary data.</text>
</comment>
<evidence type="ECO:0000256" key="2">
    <source>
        <dbReference type="SAM" id="SignalP"/>
    </source>
</evidence>
<sequence length="171" mass="19267">MKILLCLLFGFVVALESAKVKEVYENVDAIKEWLREPRVDNATSPMSKAASSKRDRLRDLNASITEHPHHRFGSDFDHKTSSAEMLTDLGMTAMERFESMFPGEVLRQILDGKNVKVTLERETKLKFERKGDDSSSAEKLGTRTPKLTSVEQKQVKLIPPANSFNKTSGPE</sequence>